<gene>
    <name evidence="2" type="ORF">RMSM_05521</name>
</gene>
<keyword evidence="3" id="KW-1185">Reference proteome</keyword>
<evidence type="ECO:0000313" key="2">
    <source>
        <dbReference type="EMBL" id="EMI17554.1"/>
    </source>
</evidence>
<dbReference type="EMBL" id="ANOG01000783">
    <property type="protein sequence ID" value="EMI17554.1"/>
    <property type="molecule type" value="Genomic_DNA"/>
</dbReference>
<dbReference type="Proteomes" id="UP000011991">
    <property type="component" value="Unassembled WGS sequence"/>
</dbReference>
<dbReference type="AlphaFoldDB" id="M5RU99"/>
<proteinExistence type="predicted"/>
<protein>
    <submittedName>
        <fullName evidence="2">Putative secreted protein</fullName>
    </submittedName>
</protein>
<dbReference type="Pfam" id="PF19783">
    <property type="entry name" value="DUF6268"/>
    <property type="match status" value="1"/>
</dbReference>
<evidence type="ECO:0000259" key="1">
    <source>
        <dbReference type="Pfam" id="PF19783"/>
    </source>
</evidence>
<organism evidence="2 3">
    <name type="scientific">Rhodopirellula maiorica SM1</name>
    <dbReference type="NCBI Taxonomy" id="1265738"/>
    <lineage>
        <taxon>Bacteria</taxon>
        <taxon>Pseudomonadati</taxon>
        <taxon>Planctomycetota</taxon>
        <taxon>Planctomycetia</taxon>
        <taxon>Pirellulales</taxon>
        <taxon>Pirellulaceae</taxon>
        <taxon>Novipirellula</taxon>
    </lineage>
</organism>
<dbReference type="InterPro" id="IPR046235">
    <property type="entry name" value="DUF6268"/>
</dbReference>
<evidence type="ECO:0000313" key="3">
    <source>
        <dbReference type="Proteomes" id="UP000011991"/>
    </source>
</evidence>
<sequence>MVADPDGARMSLRLRKNVLSPAIALIWALATSGVHSQELTPSFAGVPAFADEFEYAPSPMIETVDPAFFALRETEVPRFRKSFYQGAELLGGYLLDTGNAAGGLDITFEEVRAGFAVPLGSLEHILVLRPYFRADHLNGPETVDLPGTLYNTGVTFFNRKQWSSVFSTTLVVTPSIRSDFTTDENALRLFGLGLVNWQCRPDLSLSFGAVYLDRTDLPLLPALGATWTPTPQWKIDAMLPRPRIARRLSKDGGNSESWAYLGGTLGGNTWAVTRDSGRPDELTLSDLRLLVGYEWVQAGNRGFFVESGYAWNRSIEFESSGSEIDLDDALFVEASVKF</sequence>
<reference evidence="2 3" key="1">
    <citation type="journal article" date="2013" name="Mar. Genomics">
        <title>Expression of sulfatases in Rhodopirellula baltica and the diversity of sulfatases in the genus Rhodopirellula.</title>
        <authorList>
            <person name="Wegner C.E."/>
            <person name="Richter-Heitmann T."/>
            <person name="Klindworth A."/>
            <person name="Klockow C."/>
            <person name="Richter M."/>
            <person name="Achstetter T."/>
            <person name="Glockner F.O."/>
            <person name="Harder J."/>
        </authorList>
    </citation>
    <scope>NUCLEOTIDE SEQUENCE [LARGE SCALE GENOMIC DNA]</scope>
    <source>
        <strain evidence="2 3">SM1</strain>
    </source>
</reference>
<accession>M5RU99</accession>
<feature type="domain" description="DUF6268" evidence="1">
    <location>
        <begin position="145"/>
        <end position="319"/>
    </location>
</feature>
<comment type="caution">
    <text evidence="2">The sequence shown here is derived from an EMBL/GenBank/DDBJ whole genome shotgun (WGS) entry which is preliminary data.</text>
</comment>
<dbReference type="PATRIC" id="fig|1265738.3.peg.5530"/>
<name>M5RU99_9BACT</name>